<evidence type="ECO:0000313" key="4">
    <source>
        <dbReference type="EMBL" id="QEU83955.1"/>
    </source>
</evidence>
<dbReference type="InterPro" id="IPR002347">
    <property type="entry name" value="SDR_fam"/>
</dbReference>
<feature type="domain" description="Ketoreductase" evidence="3">
    <location>
        <begin position="29"/>
        <end position="215"/>
    </location>
</feature>
<evidence type="ECO:0000259" key="3">
    <source>
        <dbReference type="SMART" id="SM00822"/>
    </source>
</evidence>
<keyword evidence="5" id="KW-1185">Reference proteome</keyword>
<reference evidence="4 5" key="1">
    <citation type="submission" date="2017-09" db="EMBL/GenBank/DDBJ databases">
        <authorList>
            <person name="Lee N."/>
            <person name="Cho B.-K."/>
        </authorList>
    </citation>
    <scope>NUCLEOTIDE SEQUENCE [LARGE SCALE GENOMIC DNA]</scope>
    <source>
        <strain evidence="4 5">ATCC 39115</strain>
    </source>
</reference>
<dbReference type="EC" id="1.1.1.47" evidence="4"/>
<dbReference type="RefSeq" id="WP_016827776.1">
    <property type="nucleotide sequence ID" value="NZ_CP023700.1"/>
</dbReference>
<proteinExistence type="inferred from homology"/>
<accession>A0ABX6A8Z1</accession>
<dbReference type="InterPro" id="IPR057326">
    <property type="entry name" value="KR_dom"/>
</dbReference>
<sequence length="272" mass="28004">MTTTDRINVRSVAEAVTAARAVEQPLAGRTALVTGGSRGLGREIAIAFAAAGADVAVASRKKDNCVALAEELAAATGRRVSAHAAHVADWNRTTELLDEVEETLGTVEILVNNAGIAPLYPSLEEVSEELFDKVVGVNLKGPFRLMAAAGKRMAATGGGAILNISSIASVRPTAADLPYAAAKAALNTLTAGFAQEYGPSVRVNTILAGPFFTDISQAWDMEAFNEMAESWPLHRGGSPDEIVGAALYLCGPSAGFTTGALLAVDGGRLAAP</sequence>
<keyword evidence="2 4" id="KW-0560">Oxidoreductase</keyword>
<dbReference type="Pfam" id="PF13561">
    <property type="entry name" value="adh_short_C2"/>
    <property type="match status" value="1"/>
</dbReference>
<dbReference type="PROSITE" id="PS00061">
    <property type="entry name" value="ADH_SHORT"/>
    <property type="match status" value="1"/>
</dbReference>
<dbReference type="SUPFAM" id="SSF51735">
    <property type="entry name" value="NAD(P)-binding Rossmann-fold domains"/>
    <property type="match status" value="1"/>
</dbReference>
<dbReference type="SMART" id="SM00822">
    <property type="entry name" value="PKS_KR"/>
    <property type="match status" value="1"/>
</dbReference>
<dbReference type="CDD" id="cd05233">
    <property type="entry name" value="SDR_c"/>
    <property type="match status" value="1"/>
</dbReference>
<dbReference type="PRINTS" id="PR00081">
    <property type="entry name" value="GDHRDH"/>
</dbReference>
<evidence type="ECO:0000313" key="5">
    <source>
        <dbReference type="Proteomes" id="UP000327143"/>
    </source>
</evidence>
<dbReference type="PRINTS" id="PR00080">
    <property type="entry name" value="SDRFAMILY"/>
</dbReference>
<dbReference type="InterPro" id="IPR036291">
    <property type="entry name" value="NAD(P)-bd_dom_sf"/>
</dbReference>
<organism evidence="4 5">
    <name type="scientific">Streptomyces viridosporus T7A</name>
    <dbReference type="NCBI Taxonomy" id="665577"/>
    <lineage>
        <taxon>Bacteria</taxon>
        <taxon>Bacillati</taxon>
        <taxon>Actinomycetota</taxon>
        <taxon>Actinomycetes</taxon>
        <taxon>Kitasatosporales</taxon>
        <taxon>Streptomycetaceae</taxon>
        <taxon>Streptomyces</taxon>
    </lineage>
</organism>
<dbReference type="Proteomes" id="UP000327143">
    <property type="component" value="Chromosome"/>
</dbReference>
<dbReference type="NCBIfam" id="NF005559">
    <property type="entry name" value="PRK07231.1"/>
    <property type="match status" value="1"/>
</dbReference>
<dbReference type="EMBL" id="CP023700">
    <property type="protein sequence ID" value="QEU83955.1"/>
    <property type="molecule type" value="Genomic_DNA"/>
</dbReference>
<gene>
    <name evidence="4" type="ORF">CP969_04125</name>
</gene>
<dbReference type="InterPro" id="IPR020904">
    <property type="entry name" value="Sc_DH/Rdtase_CS"/>
</dbReference>
<evidence type="ECO:0000256" key="2">
    <source>
        <dbReference type="ARBA" id="ARBA00023002"/>
    </source>
</evidence>
<dbReference type="PANTHER" id="PTHR43639">
    <property type="entry name" value="OXIDOREDUCTASE, SHORT-CHAIN DEHYDROGENASE/REDUCTASE FAMILY (AFU_ORTHOLOGUE AFUA_5G02870)"/>
    <property type="match status" value="1"/>
</dbReference>
<comment type="similarity">
    <text evidence="1">Belongs to the short-chain dehydrogenases/reductases (SDR) family.</text>
</comment>
<dbReference type="PANTHER" id="PTHR43639:SF1">
    <property type="entry name" value="SHORT-CHAIN DEHYDROGENASE_REDUCTASE FAMILY PROTEIN"/>
    <property type="match status" value="1"/>
</dbReference>
<dbReference type="GO" id="GO:0047936">
    <property type="term" value="F:glucose 1-dehydrogenase [NAD(P)+] activity"/>
    <property type="evidence" value="ECO:0007669"/>
    <property type="project" value="UniProtKB-EC"/>
</dbReference>
<evidence type="ECO:0000256" key="1">
    <source>
        <dbReference type="ARBA" id="ARBA00006484"/>
    </source>
</evidence>
<protein>
    <submittedName>
        <fullName evidence="4">Glucose 1-dehydrogenase</fullName>
        <ecNumber evidence="4">1.1.1.47</ecNumber>
    </submittedName>
</protein>
<dbReference type="Gene3D" id="3.40.50.720">
    <property type="entry name" value="NAD(P)-binding Rossmann-like Domain"/>
    <property type="match status" value="1"/>
</dbReference>
<name>A0ABX6A8Z1_STRVD</name>